<evidence type="ECO:0000313" key="1">
    <source>
        <dbReference type="EMBL" id="HFK20946.1"/>
    </source>
</evidence>
<proteinExistence type="predicted"/>
<comment type="caution">
    <text evidence="1">The sequence shown here is derived from an EMBL/GenBank/DDBJ whole genome shotgun (WGS) entry which is preliminary data.</text>
</comment>
<evidence type="ECO:0008006" key="2">
    <source>
        <dbReference type="Google" id="ProtNLM"/>
    </source>
</evidence>
<gene>
    <name evidence="1" type="ORF">ENS19_06665</name>
</gene>
<accession>A0A7C3F4Y6</accession>
<dbReference type="AlphaFoldDB" id="A0A7C3F4Y6"/>
<name>A0A7C3F4Y6_9CREN</name>
<organism evidence="1">
    <name type="scientific">Candidatus Methanomethylicus mesodigestus</name>
    <dbReference type="NCBI Taxonomy" id="1867258"/>
    <lineage>
        <taxon>Archaea</taxon>
        <taxon>Thermoproteota</taxon>
        <taxon>Methanosuratincolia</taxon>
        <taxon>Candidatus Methanomethylicales</taxon>
        <taxon>Candidatus Methanomethylicaceae</taxon>
        <taxon>Candidatus Methanomethylicus</taxon>
    </lineage>
</organism>
<dbReference type="EMBL" id="DSTX01000011">
    <property type="protein sequence ID" value="HFK20946.1"/>
    <property type="molecule type" value="Genomic_DNA"/>
</dbReference>
<protein>
    <recommendedName>
        <fullName evidence="2">Polymer-forming cytoskeletal protein</fullName>
    </recommendedName>
</protein>
<reference evidence="1" key="1">
    <citation type="journal article" date="2020" name="mSystems">
        <title>Genome- and Community-Level Interaction Insights into Carbon Utilization and Element Cycling Functions of Hydrothermarchaeota in Hydrothermal Sediment.</title>
        <authorList>
            <person name="Zhou Z."/>
            <person name="Liu Y."/>
            <person name="Xu W."/>
            <person name="Pan J."/>
            <person name="Luo Z.H."/>
            <person name="Li M."/>
        </authorList>
    </citation>
    <scope>NUCLEOTIDE SEQUENCE [LARGE SCALE GENOMIC DNA]</scope>
    <source>
        <strain evidence="1">SpSt-468</strain>
    </source>
</reference>
<sequence>MRVENRKIEGDIKINEEVTMNGTINGSAIVLKGGLLVLNGIVNQDLILESDSKAQVFGSVNGNIYNKGGELEIHGTIMGTIHKEAGIIVIYPESNIKGKIY</sequence>